<evidence type="ECO:0000313" key="4">
    <source>
        <dbReference type="EMBL" id="GFR85323.1"/>
    </source>
</evidence>
<gene>
    <name evidence="4" type="ORF">ElyMa_002438400</name>
</gene>
<keyword evidence="1" id="KW-0479">Metal-binding</keyword>
<dbReference type="SUPFAM" id="SSF57756">
    <property type="entry name" value="Retrovirus zinc finger-like domains"/>
    <property type="match status" value="1"/>
</dbReference>
<dbReference type="EMBL" id="BMAT01005008">
    <property type="protein sequence ID" value="GFR85323.1"/>
    <property type="molecule type" value="Genomic_DNA"/>
</dbReference>
<feature type="compositionally biased region" description="Polar residues" evidence="2">
    <location>
        <begin position="279"/>
        <end position="289"/>
    </location>
</feature>
<accession>A0AAV4GK44</accession>
<evidence type="ECO:0000259" key="3">
    <source>
        <dbReference type="PROSITE" id="PS50158"/>
    </source>
</evidence>
<evidence type="ECO:0000256" key="1">
    <source>
        <dbReference type="PROSITE-ProRule" id="PRU00047"/>
    </source>
</evidence>
<dbReference type="GO" id="GO:0003676">
    <property type="term" value="F:nucleic acid binding"/>
    <property type="evidence" value="ECO:0007669"/>
    <property type="project" value="InterPro"/>
</dbReference>
<reference evidence="4 5" key="1">
    <citation type="journal article" date="2021" name="Elife">
        <title>Chloroplast acquisition without the gene transfer in kleptoplastic sea slugs, Plakobranchus ocellatus.</title>
        <authorList>
            <person name="Maeda T."/>
            <person name="Takahashi S."/>
            <person name="Yoshida T."/>
            <person name="Shimamura S."/>
            <person name="Takaki Y."/>
            <person name="Nagai Y."/>
            <person name="Toyoda A."/>
            <person name="Suzuki Y."/>
            <person name="Arimoto A."/>
            <person name="Ishii H."/>
            <person name="Satoh N."/>
            <person name="Nishiyama T."/>
            <person name="Hasebe M."/>
            <person name="Maruyama T."/>
            <person name="Minagawa J."/>
            <person name="Obokata J."/>
            <person name="Shigenobu S."/>
        </authorList>
    </citation>
    <scope>NUCLEOTIDE SEQUENCE [LARGE SCALE GENOMIC DNA]</scope>
</reference>
<dbReference type="Proteomes" id="UP000762676">
    <property type="component" value="Unassembled WGS sequence"/>
</dbReference>
<dbReference type="SMART" id="SM00343">
    <property type="entry name" value="ZnF_C2HC"/>
    <property type="match status" value="1"/>
</dbReference>
<feature type="compositionally biased region" description="Basic residues" evidence="2">
    <location>
        <begin position="255"/>
        <end position="268"/>
    </location>
</feature>
<feature type="compositionally biased region" description="Basic and acidic residues" evidence="2">
    <location>
        <begin position="269"/>
        <end position="278"/>
    </location>
</feature>
<dbReference type="InterPro" id="IPR001878">
    <property type="entry name" value="Znf_CCHC"/>
</dbReference>
<evidence type="ECO:0000313" key="5">
    <source>
        <dbReference type="Proteomes" id="UP000762676"/>
    </source>
</evidence>
<keyword evidence="1" id="KW-0863">Zinc-finger</keyword>
<dbReference type="Gene3D" id="4.10.60.10">
    <property type="entry name" value="Zinc finger, CCHC-type"/>
    <property type="match status" value="1"/>
</dbReference>
<sequence>MSINTSPPVFVLNRDLPEDKRLDNYDMCLAVSKVVGREGVLGAQRIGSLWRIYMRTVQARATLLAKGLIVGGRSVTVFAQNPFVVRGPDGREIPGTKIIVSDVPISLTNVVIEDALKKKGVKMRSSLKMKGIRDKEGKLTEWLSGRRFAFIDVPEILMERMLNVGQFKAKIFYKEMAEANLCFACHKSGHRAVDCPMRKKNDESYNEEVRNVGQDEDSEAVVEIANKKSIDETKSNDKTAEEKGEDRAREEKRFIVKRKKEKRNKKTCKVKENTDKENSASGEDTNNSIPGGDEEEDEEALSKKKEEGHENAKQNCEKKSKTKENTDKEAGDERGRGKQKEKRYKRFFREGEISKL</sequence>
<keyword evidence="5" id="KW-1185">Reference proteome</keyword>
<dbReference type="PROSITE" id="PS50158">
    <property type="entry name" value="ZF_CCHC"/>
    <property type="match status" value="1"/>
</dbReference>
<organism evidence="4 5">
    <name type="scientific">Elysia marginata</name>
    <dbReference type="NCBI Taxonomy" id="1093978"/>
    <lineage>
        <taxon>Eukaryota</taxon>
        <taxon>Metazoa</taxon>
        <taxon>Spiralia</taxon>
        <taxon>Lophotrochozoa</taxon>
        <taxon>Mollusca</taxon>
        <taxon>Gastropoda</taxon>
        <taxon>Heterobranchia</taxon>
        <taxon>Euthyneura</taxon>
        <taxon>Panpulmonata</taxon>
        <taxon>Sacoglossa</taxon>
        <taxon>Placobranchoidea</taxon>
        <taxon>Plakobranchidae</taxon>
        <taxon>Elysia</taxon>
    </lineage>
</organism>
<feature type="region of interest" description="Disordered" evidence="2">
    <location>
        <begin position="225"/>
        <end position="356"/>
    </location>
</feature>
<name>A0AAV4GK44_9GAST</name>
<feature type="domain" description="CCHC-type" evidence="3">
    <location>
        <begin position="182"/>
        <end position="196"/>
    </location>
</feature>
<dbReference type="InterPro" id="IPR036875">
    <property type="entry name" value="Znf_CCHC_sf"/>
</dbReference>
<dbReference type="AlphaFoldDB" id="A0AAV4GK44"/>
<comment type="caution">
    <text evidence="4">The sequence shown here is derived from an EMBL/GenBank/DDBJ whole genome shotgun (WGS) entry which is preliminary data.</text>
</comment>
<keyword evidence="1" id="KW-0862">Zinc</keyword>
<evidence type="ECO:0000256" key="2">
    <source>
        <dbReference type="SAM" id="MobiDB-lite"/>
    </source>
</evidence>
<proteinExistence type="predicted"/>
<feature type="compositionally biased region" description="Basic and acidic residues" evidence="2">
    <location>
        <begin position="347"/>
        <end position="356"/>
    </location>
</feature>
<dbReference type="GO" id="GO:0008270">
    <property type="term" value="F:zinc ion binding"/>
    <property type="evidence" value="ECO:0007669"/>
    <property type="project" value="UniProtKB-KW"/>
</dbReference>
<feature type="compositionally biased region" description="Basic and acidic residues" evidence="2">
    <location>
        <begin position="300"/>
        <end position="338"/>
    </location>
</feature>
<protein>
    <submittedName>
        <fullName evidence="4">Transposon TX1 uncharacterized 82 kDa protein</fullName>
    </submittedName>
</protein>
<feature type="compositionally biased region" description="Basic and acidic residues" evidence="2">
    <location>
        <begin position="225"/>
        <end position="254"/>
    </location>
</feature>